<evidence type="ECO:0000313" key="1">
    <source>
        <dbReference type="EMBL" id="GJT23943.1"/>
    </source>
</evidence>
<name>A0ABQ5CCX2_9ASTR</name>
<proteinExistence type="predicted"/>
<dbReference type="EMBL" id="BQNB010014096">
    <property type="protein sequence ID" value="GJT23943.1"/>
    <property type="molecule type" value="Genomic_DNA"/>
</dbReference>
<reference evidence="1" key="2">
    <citation type="submission" date="2022-01" db="EMBL/GenBank/DDBJ databases">
        <authorList>
            <person name="Yamashiro T."/>
            <person name="Shiraishi A."/>
            <person name="Satake H."/>
            <person name="Nakayama K."/>
        </authorList>
    </citation>
    <scope>NUCLEOTIDE SEQUENCE</scope>
</reference>
<feature type="non-terminal residue" evidence="1">
    <location>
        <position position="1"/>
    </location>
</feature>
<reference evidence="1" key="1">
    <citation type="journal article" date="2022" name="Int. J. Mol. Sci.">
        <title>Draft Genome of Tanacetum Coccineum: Genomic Comparison of Closely Related Tanacetum-Family Plants.</title>
        <authorList>
            <person name="Yamashiro T."/>
            <person name="Shiraishi A."/>
            <person name="Nakayama K."/>
            <person name="Satake H."/>
        </authorList>
    </citation>
    <scope>NUCLEOTIDE SEQUENCE</scope>
</reference>
<accession>A0ABQ5CCX2</accession>
<organism evidence="1 2">
    <name type="scientific">Tanacetum coccineum</name>
    <dbReference type="NCBI Taxonomy" id="301880"/>
    <lineage>
        <taxon>Eukaryota</taxon>
        <taxon>Viridiplantae</taxon>
        <taxon>Streptophyta</taxon>
        <taxon>Embryophyta</taxon>
        <taxon>Tracheophyta</taxon>
        <taxon>Spermatophyta</taxon>
        <taxon>Magnoliopsida</taxon>
        <taxon>eudicotyledons</taxon>
        <taxon>Gunneridae</taxon>
        <taxon>Pentapetalae</taxon>
        <taxon>asterids</taxon>
        <taxon>campanulids</taxon>
        <taxon>Asterales</taxon>
        <taxon>Asteraceae</taxon>
        <taxon>Asteroideae</taxon>
        <taxon>Anthemideae</taxon>
        <taxon>Anthemidinae</taxon>
        <taxon>Tanacetum</taxon>
    </lineage>
</organism>
<evidence type="ECO:0000313" key="2">
    <source>
        <dbReference type="Proteomes" id="UP001151760"/>
    </source>
</evidence>
<dbReference type="Proteomes" id="UP001151760">
    <property type="component" value="Unassembled WGS sequence"/>
</dbReference>
<protein>
    <submittedName>
        <fullName evidence="1">Uncharacterized protein</fullName>
    </submittedName>
</protein>
<keyword evidence="2" id="KW-1185">Reference proteome</keyword>
<comment type="caution">
    <text evidence="1">The sequence shown here is derived from an EMBL/GenBank/DDBJ whole genome shotgun (WGS) entry which is preliminary data.</text>
</comment>
<sequence>SGSGGLSNDKHPIYVDIVGDVKDTLDGCHKLVETFRMARDDQ</sequence>
<gene>
    <name evidence="1" type="ORF">Tco_0893880</name>
</gene>